<dbReference type="InterPro" id="IPR055356">
    <property type="entry name" value="ZP-N"/>
</dbReference>
<dbReference type="PROSITE" id="PS51034">
    <property type="entry name" value="ZP_2"/>
    <property type="match status" value="1"/>
</dbReference>
<feature type="non-terminal residue" evidence="2">
    <location>
        <position position="1"/>
    </location>
</feature>
<dbReference type="AlphaFoldDB" id="A0A091UQ46"/>
<reference evidence="2 3" key="1">
    <citation type="submission" date="2014-04" db="EMBL/GenBank/DDBJ databases">
        <title>Genome evolution of avian class.</title>
        <authorList>
            <person name="Zhang G."/>
            <person name="Li C."/>
        </authorList>
    </citation>
    <scope>NUCLEOTIDE SEQUENCE [LARGE SCALE GENOMIC DNA]</scope>
    <source>
        <strain evidence="2">BGI_Y956</strain>
    </source>
</reference>
<dbReference type="STRING" id="128390.A0A091UQ46"/>
<name>A0A091UQ46_NIPNI</name>
<sequence length="57" mass="6139">LTCSSDSMKIVLSKSYLASLGYDESHLQLNDPSCRPLVTDAVIFSFPLASCGTTKKV</sequence>
<evidence type="ECO:0000313" key="3">
    <source>
        <dbReference type="Proteomes" id="UP000053283"/>
    </source>
</evidence>
<dbReference type="Proteomes" id="UP000053283">
    <property type="component" value="Unassembled WGS sequence"/>
</dbReference>
<dbReference type="InterPro" id="IPR001507">
    <property type="entry name" value="ZP_dom"/>
</dbReference>
<organism evidence="2 3">
    <name type="scientific">Nipponia nippon</name>
    <name type="common">Crested ibis</name>
    <name type="synonym">Ibis nippon</name>
    <dbReference type="NCBI Taxonomy" id="128390"/>
    <lineage>
        <taxon>Eukaryota</taxon>
        <taxon>Metazoa</taxon>
        <taxon>Chordata</taxon>
        <taxon>Craniata</taxon>
        <taxon>Vertebrata</taxon>
        <taxon>Euteleostomi</taxon>
        <taxon>Archelosauria</taxon>
        <taxon>Archosauria</taxon>
        <taxon>Dinosauria</taxon>
        <taxon>Saurischia</taxon>
        <taxon>Theropoda</taxon>
        <taxon>Coelurosauria</taxon>
        <taxon>Aves</taxon>
        <taxon>Neognathae</taxon>
        <taxon>Neoaves</taxon>
        <taxon>Aequornithes</taxon>
        <taxon>Pelecaniformes</taxon>
        <taxon>Threskiornithidae</taxon>
        <taxon>Nipponia</taxon>
    </lineage>
</organism>
<gene>
    <name evidence="2" type="ORF">Y956_03053</name>
</gene>
<dbReference type="Gene3D" id="2.60.40.3210">
    <property type="entry name" value="Zona pellucida, ZP-N domain"/>
    <property type="match status" value="1"/>
</dbReference>
<evidence type="ECO:0000313" key="2">
    <source>
        <dbReference type="EMBL" id="KFQ92045.1"/>
    </source>
</evidence>
<dbReference type="EMBL" id="KL409816">
    <property type="protein sequence ID" value="KFQ92045.1"/>
    <property type="molecule type" value="Genomic_DNA"/>
</dbReference>
<feature type="non-terminal residue" evidence="2">
    <location>
        <position position="57"/>
    </location>
</feature>
<keyword evidence="3" id="KW-1185">Reference proteome</keyword>
<dbReference type="Pfam" id="PF23344">
    <property type="entry name" value="ZP-N"/>
    <property type="match status" value="1"/>
</dbReference>
<proteinExistence type="predicted"/>
<feature type="domain" description="ZP" evidence="1">
    <location>
        <begin position="2"/>
        <end position="57"/>
    </location>
</feature>
<accession>A0A091UQ46</accession>
<protein>
    <submittedName>
        <fullName evidence="2">CUB and zona pellucida-like domain-containing protein 1</fullName>
    </submittedName>
</protein>
<evidence type="ECO:0000259" key="1">
    <source>
        <dbReference type="PROSITE" id="PS51034"/>
    </source>
</evidence>